<proteinExistence type="predicted"/>
<evidence type="ECO:0000313" key="1">
    <source>
        <dbReference type="EMBL" id="STD20071.1"/>
    </source>
</evidence>
<organism evidence="1 2">
    <name type="scientific">Enterobacter asburiae</name>
    <dbReference type="NCBI Taxonomy" id="61645"/>
    <lineage>
        <taxon>Bacteria</taxon>
        <taxon>Pseudomonadati</taxon>
        <taxon>Pseudomonadota</taxon>
        <taxon>Gammaproteobacteria</taxon>
        <taxon>Enterobacterales</taxon>
        <taxon>Enterobacteriaceae</taxon>
        <taxon>Enterobacter</taxon>
        <taxon>Enterobacter cloacae complex</taxon>
    </lineage>
</organism>
<dbReference type="Gene3D" id="3.40.50.720">
    <property type="entry name" value="NAD(P)-binding Rossmann-like Domain"/>
    <property type="match status" value="1"/>
</dbReference>
<dbReference type="Proteomes" id="UP000255163">
    <property type="component" value="Unassembled WGS sequence"/>
</dbReference>
<dbReference type="AlphaFoldDB" id="A0A376FA32"/>
<accession>A0A376FA32</accession>
<protein>
    <submittedName>
        <fullName evidence="1">NAD-Dependent Epimerase/Dehydratase</fullName>
    </submittedName>
</protein>
<dbReference type="EMBL" id="UFYI01000007">
    <property type="protein sequence ID" value="STD20071.1"/>
    <property type="molecule type" value="Genomic_DNA"/>
</dbReference>
<gene>
    <name evidence="1" type="ORF">NCTC12123_01707</name>
</gene>
<sequence>MFGDGSKLRRAGFTQMQATDEMFFSLFAQLRAARIIP</sequence>
<name>A0A376FA32_ENTAS</name>
<evidence type="ECO:0000313" key="2">
    <source>
        <dbReference type="Proteomes" id="UP000255163"/>
    </source>
</evidence>
<reference evidence="1 2" key="1">
    <citation type="submission" date="2018-06" db="EMBL/GenBank/DDBJ databases">
        <authorList>
            <consortium name="Pathogen Informatics"/>
            <person name="Doyle S."/>
        </authorList>
    </citation>
    <scope>NUCLEOTIDE SEQUENCE [LARGE SCALE GENOMIC DNA]</scope>
    <source>
        <strain evidence="1 2">NCTC12123</strain>
    </source>
</reference>